<dbReference type="RefSeq" id="WP_058638988.1">
    <property type="nucleotide sequence ID" value="NZ_LDSN01000036.1"/>
</dbReference>
<name>A0AAJ0PEA5_9PSED</name>
<proteinExistence type="predicted"/>
<dbReference type="Proteomes" id="UP000071644">
    <property type="component" value="Unassembled WGS sequence"/>
</dbReference>
<accession>A0AAJ0PEA5</accession>
<organism evidence="1 2">
    <name type="scientific">Pseudomonas parafulva</name>
    <dbReference type="NCBI Taxonomy" id="157782"/>
    <lineage>
        <taxon>Bacteria</taxon>
        <taxon>Pseudomonadati</taxon>
        <taxon>Pseudomonadota</taxon>
        <taxon>Gammaproteobacteria</taxon>
        <taxon>Pseudomonadales</taxon>
        <taxon>Pseudomonadaceae</taxon>
        <taxon>Pseudomonas</taxon>
    </lineage>
</organism>
<dbReference type="EMBL" id="LDSN01000036">
    <property type="protein sequence ID" value="KTT16873.1"/>
    <property type="molecule type" value="Genomic_DNA"/>
</dbReference>
<evidence type="ECO:0000313" key="2">
    <source>
        <dbReference type="Proteomes" id="UP000071644"/>
    </source>
</evidence>
<sequence length="204" mass="22944">MKLTPLIKSAEADEVEAEFKQLFLRLYQQRVAPSVNAINLYGMPMLGDTSLLERYISIDGLAVLRTTTVDEIRHLFHAWRYNNPQRGTAFLKAYLNALFGPVYTVSQLWCPIKGRYPDDAISEEEIASIGANKADYFLTSRLRVDIETKVVPERILRAALSAVAARFVLELRTAKTLKFSYKVAAPARMVITCRATGSTALARR</sequence>
<evidence type="ECO:0000313" key="1">
    <source>
        <dbReference type="EMBL" id="KTT16873.1"/>
    </source>
</evidence>
<dbReference type="AlphaFoldDB" id="A0AAJ0PEA5"/>
<gene>
    <name evidence="1" type="ORF">NS96R_14045</name>
</gene>
<reference evidence="1 2" key="1">
    <citation type="journal article" date="2016" name="Front. Microbiol.">
        <title>Genomic Resource of Rice Seed Associated Bacteria.</title>
        <authorList>
            <person name="Midha S."/>
            <person name="Bansal K."/>
            <person name="Sharma S."/>
            <person name="Kumar N."/>
            <person name="Patil P.P."/>
            <person name="Chaudhry V."/>
            <person name="Patil P.B."/>
        </authorList>
    </citation>
    <scope>NUCLEOTIDE SEQUENCE [LARGE SCALE GENOMIC DNA]</scope>
    <source>
        <strain evidence="1 2">NS96</strain>
    </source>
</reference>
<comment type="caution">
    <text evidence="1">The sequence shown here is derived from an EMBL/GenBank/DDBJ whole genome shotgun (WGS) entry which is preliminary data.</text>
</comment>
<protein>
    <submittedName>
        <fullName evidence="1">Uncharacterized protein</fullName>
    </submittedName>
</protein>